<dbReference type="SUPFAM" id="SSF53822">
    <property type="entry name" value="Periplasmic binding protein-like I"/>
    <property type="match status" value="1"/>
</dbReference>
<comment type="caution">
    <text evidence="5">The sequence shown here is derived from an EMBL/GenBank/DDBJ whole genome shotgun (WGS) entry which is preliminary data.</text>
</comment>
<comment type="similarity">
    <text evidence="1">Belongs to the leucine-binding protein family.</text>
</comment>
<protein>
    <submittedName>
        <fullName evidence="5">ABC transporter substrate-binding protein</fullName>
    </submittedName>
</protein>
<sequence>MTVSARRQLSVLATISALLLGLEACGTASDTEVSIGLVVPTSGPYRSIGSDMARGFDLYLDQHDGMLGGRTVDLVRADEGEGAKTGVPAVTKVIEEDEVHAVVGVLSSETAAGAKKVAEENETPLVITGASADGLADGSDYLWRTSSTNARIGGSLGKAVARETDLGETYVIASDDASGHEFSDSFMIAFEASGGSVSGQSYTPAGVTDEWSGIFEKAEESGADAIYAAYIGTDAVSFVRHYRASGVAGKIPLYGPGFLTEGDALTGLGGAATGVRTSLHYSDTMDSLMNDAFVKDYRKAYDSTPTVYSVQAYDAAAALDKALALSPDVTREEIADSLGSIGTIISPRGNWSFDPKHNPAQSYFLRVVKGTPEGPRNVVVSKIASAGT</sequence>
<dbReference type="InterPro" id="IPR028082">
    <property type="entry name" value="Peripla_BP_I"/>
</dbReference>
<dbReference type="CDD" id="cd20014">
    <property type="entry name" value="PBP1_RPA0668_benzoate-like"/>
    <property type="match status" value="1"/>
</dbReference>
<dbReference type="InterPro" id="IPR051010">
    <property type="entry name" value="BCAA_transport"/>
</dbReference>
<feature type="signal peptide" evidence="3">
    <location>
        <begin position="1"/>
        <end position="28"/>
    </location>
</feature>
<feature type="chain" id="PRO_5045748571" evidence="3">
    <location>
        <begin position="29"/>
        <end position="388"/>
    </location>
</feature>
<accession>A0ABQ5T2H0</accession>
<reference evidence="5" key="2">
    <citation type="submission" date="2023-01" db="EMBL/GenBank/DDBJ databases">
        <authorList>
            <person name="Sun Q."/>
            <person name="Evtushenko L."/>
        </authorList>
    </citation>
    <scope>NUCLEOTIDE SEQUENCE</scope>
    <source>
        <strain evidence="5">VKM Ac-1246</strain>
    </source>
</reference>
<evidence type="ECO:0000256" key="1">
    <source>
        <dbReference type="ARBA" id="ARBA00010062"/>
    </source>
</evidence>
<evidence type="ECO:0000313" key="6">
    <source>
        <dbReference type="Proteomes" id="UP001142292"/>
    </source>
</evidence>
<dbReference type="Pfam" id="PF13458">
    <property type="entry name" value="Peripla_BP_6"/>
    <property type="match status" value="1"/>
</dbReference>
<organism evidence="5 6">
    <name type="scientific">Nocardioides luteus</name>
    <dbReference type="NCBI Taxonomy" id="1844"/>
    <lineage>
        <taxon>Bacteria</taxon>
        <taxon>Bacillati</taxon>
        <taxon>Actinomycetota</taxon>
        <taxon>Actinomycetes</taxon>
        <taxon>Propionibacteriales</taxon>
        <taxon>Nocardioidaceae</taxon>
        <taxon>Nocardioides</taxon>
    </lineage>
</organism>
<evidence type="ECO:0000256" key="3">
    <source>
        <dbReference type="SAM" id="SignalP"/>
    </source>
</evidence>
<dbReference type="EMBL" id="BSEL01000010">
    <property type="protein sequence ID" value="GLJ70294.1"/>
    <property type="molecule type" value="Genomic_DNA"/>
</dbReference>
<feature type="domain" description="Leucine-binding protein" evidence="4">
    <location>
        <begin position="32"/>
        <end position="369"/>
    </location>
</feature>
<reference evidence="5" key="1">
    <citation type="journal article" date="2014" name="Int. J. Syst. Evol. Microbiol.">
        <title>Complete genome of a new Firmicutes species belonging to the dominant human colonic microbiota ('Ruminococcus bicirculans') reveals two chromosomes and a selective capacity to utilize plant glucans.</title>
        <authorList>
            <consortium name="NISC Comparative Sequencing Program"/>
            <person name="Wegmann U."/>
            <person name="Louis P."/>
            <person name="Goesmann A."/>
            <person name="Henrissat B."/>
            <person name="Duncan S.H."/>
            <person name="Flint H.J."/>
        </authorList>
    </citation>
    <scope>NUCLEOTIDE SEQUENCE</scope>
    <source>
        <strain evidence="5">VKM Ac-1246</strain>
    </source>
</reference>
<evidence type="ECO:0000259" key="4">
    <source>
        <dbReference type="Pfam" id="PF13458"/>
    </source>
</evidence>
<gene>
    <name evidence="5" type="ORF">GCM10017579_43300</name>
</gene>
<evidence type="ECO:0000313" key="5">
    <source>
        <dbReference type="EMBL" id="GLJ70294.1"/>
    </source>
</evidence>
<dbReference type="RefSeq" id="WP_189118417.1">
    <property type="nucleotide sequence ID" value="NZ_BMRK01000007.1"/>
</dbReference>
<dbReference type="InterPro" id="IPR028081">
    <property type="entry name" value="Leu-bd"/>
</dbReference>
<keyword evidence="6" id="KW-1185">Reference proteome</keyword>
<name>A0ABQ5T2H0_9ACTN</name>
<dbReference type="PANTHER" id="PTHR30483:SF6">
    <property type="entry name" value="PERIPLASMIC BINDING PROTEIN OF ABC TRANSPORTER FOR NATURAL AMINO ACIDS"/>
    <property type="match status" value="1"/>
</dbReference>
<dbReference type="Gene3D" id="3.40.50.2300">
    <property type="match status" value="2"/>
</dbReference>
<evidence type="ECO:0000256" key="2">
    <source>
        <dbReference type="ARBA" id="ARBA00022729"/>
    </source>
</evidence>
<keyword evidence="2 3" id="KW-0732">Signal</keyword>
<proteinExistence type="inferred from homology"/>
<dbReference type="Proteomes" id="UP001142292">
    <property type="component" value="Unassembled WGS sequence"/>
</dbReference>
<dbReference type="PANTHER" id="PTHR30483">
    <property type="entry name" value="LEUCINE-SPECIFIC-BINDING PROTEIN"/>
    <property type="match status" value="1"/>
</dbReference>